<sequence length="242" mass="25395">MSDFLDRVVLRTLGDASMLSPRLPSLFEPAGHAGAAVTEESLQAQIVASVVREPARAPTETHGAQGRVATPVADAPMTRQLPREIAQVAVPGERIVVVTESPAASQPALLAAERAPSTTVANAVPMTTGALQPLRRTTRVEHPPGSTPPTPEQPLGVLLPPGQPVFATRKEGPASPPVLAARPSKGPPDDSSHMPSEPVVHVSIGRLEVRAAPSHASAPRPSPAPRRSALDEYLRQRDRPTP</sequence>
<accession>A0ABT1FCZ7</accession>
<evidence type="ECO:0000313" key="2">
    <source>
        <dbReference type="EMBL" id="MCP1375235.1"/>
    </source>
</evidence>
<organism evidence="2 3">
    <name type="scientific">Dyella lutea</name>
    <dbReference type="NCBI Taxonomy" id="2950441"/>
    <lineage>
        <taxon>Bacteria</taxon>
        <taxon>Pseudomonadati</taxon>
        <taxon>Pseudomonadota</taxon>
        <taxon>Gammaproteobacteria</taxon>
        <taxon>Lysobacterales</taxon>
        <taxon>Rhodanobacteraceae</taxon>
        <taxon>Dyella</taxon>
    </lineage>
</organism>
<name>A0ABT1FCZ7_9GAMM</name>
<dbReference type="RefSeq" id="WP_253567567.1">
    <property type="nucleotide sequence ID" value="NZ_JAMZEK010000003.1"/>
</dbReference>
<evidence type="ECO:0000256" key="1">
    <source>
        <dbReference type="SAM" id="MobiDB-lite"/>
    </source>
</evidence>
<feature type="compositionally biased region" description="Basic and acidic residues" evidence="1">
    <location>
        <begin position="228"/>
        <end position="242"/>
    </location>
</feature>
<comment type="caution">
    <text evidence="2">The sequence shown here is derived from an EMBL/GenBank/DDBJ whole genome shotgun (WGS) entry which is preliminary data.</text>
</comment>
<feature type="compositionally biased region" description="Low complexity" evidence="1">
    <location>
        <begin position="210"/>
        <end position="219"/>
    </location>
</feature>
<protein>
    <submittedName>
        <fullName evidence="2">Uncharacterized protein</fullName>
    </submittedName>
</protein>
<evidence type="ECO:0000313" key="3">
    <source>
        <dbReference type="Proteomes" id="UP001204615"/>
    </source>
</evidence>
<dbReference type="Proteomes" id="UP001204615">
    <property type="component" value="Unassembled WGS sequence"/>
</dbReference>
<dbReference type="EMBL" id="JAMZEK010000003">
    <property type="protein sequence ID" value="MCP1375235.1"/>
    <property type="molecule type" value="Genomic_DNA"/>
</dbReference>
<gene>
    <name evidence="2" type="ORF">NC595_14385</name>
</gene>
<keyword evidence="3" id="KW-1185">Reference proteome</keyword>
<proteinExistence type="predicted"/>
<feature type="region of interest" description="Disordered" evidence="1">
    <location>
        <begin position="127"/>
        <end position="242"/>
    </location>
</feature>
<reference evidence="2 3" key="1">
    <citation type="submission" date="2022-06" db="EMBL/GenBank/DDBJ databases">
        <title>Dyella sp. Sa strain:Sa Genome sequencing.</title>
        <authorList>
            <person name="Park S."/>
        </authorList>
    </citation>
    <scope>NUCLEOTIDE SEQUENCE [LARGE SCALE GENOMIC DNA]</scope>
    <source>
        <strain evidence="2 3">Sa</strain>
    </source>
</reference>